<evidence type="ECO:0000313" key="2">
    <source>
        <dbReference type="Proteomes" id="UP001552427"/>
    </source>
</evidence>
<name>A0ABV3H023_9ACTN</name>
<gene>
    <name evidence="1" type="ORF">AB0K40_08355</name>
</gene>
<dbReference type="GO" id="GO:0016874">
    <property type="term" value="F:ligase activity"/>
    <property type="evidence" value="ECO:0007669"/>
    <property type="project" value="UniProtKB-KW"/>
</dbReference>
<keyword evidence="1" id="KW-0436">Ligase</keyword>
<sequence length="209" mass="23158">MEAEETTRNHWWWRPGWRQGRSFYTWHILIEDQPAIHEFAERIGPELEATGAVGPIPLDWLHMTLQGVGFSDEVSEETLNTIIAAVSERVAEIGPVQVTLGPPVVDPEGVNLPVHPVEAVAAIRRAVRSGIADVWGAARVPETEDRFVPHVSLAYSHISGMPLATIRDVLARHAAAMPAVLNRVSLIDINRDNGIYQWHLIHRAPFGAS</sequence>
<dbReference type="Pfam" id="PF13563">
    <property type="entry name" value="2_5_RNA_ligase2"/>
    <property type="match status" value="1"/>
</dbReference>
<evidence type="ECO:0000313" key="1">
    <source>
        <dbReference type="EMBL" id="MEV4285505.1"/>
    </source>
</evidence>
<dbReference type="Proteomes" id="UP001552427">
    <property type="component" value="Unassembled WGS sequence"/>
</dbReference>
<dbReference type="InterPro" id="IPR009097">
    <property type="entry name" value="Cyclic_Pdiesterase"/>
</dbReference>
<proteinExistence type="predicted"/>
<dbReference type="RefSeq" id="WP_364446127.1">
    <property type="nucleotide sequence ID" value="NZ_JBFARM010000002.1"/>
</dbReference>
<dbReference type="Gene3D" id="3.90.1140.10">
    <property type="entry name" value="Cyclic phosphodiesterase"/>
    <property type="match status" value="1"/>
</dbReference>
<keyword evidence="2" id="KW-1185">Reference proteome</keyword>
<organism evidence="1 2">
    <name type="scientific">Nonomuraea bangladeshensis</name>
    <dbReference type="NCBI Taxonomy" id="404385"/>
    <lineage>
        <taxon>Bacteria</taxon>
        <taxon>Bacillati</taxon>
        <taxon>Actinomycetota</taxon>
        <taxon>Actinomycetes</taxon>
        <taxon>Streptosporangiales</taxon>
        <taxon>Streptosporangiaceae</taxon>
        <taxon>Nonomuraea</taxon>
    </lineage>
</organism>
<accession>A0ABV3H023</accession>
<dbReference type="SUPFAM" id="SSF55144">
    <property type="entry name" value="LigT-like"/>
    <property type="match status" value="1"/>
</dbReference>
<comment type="caution">
    <text evidence="1">The sequence shown here is derived from an EMBL/GenBank/DDBJ whole genome shotgun (WGS) entry which is preliminary data.</text>
</comment>
<protein>
    <submittedName>
        <fullName evidence="1">2'-5' RNA ligase family protein</fullName>
    </submittedName>
</protein>
<reference evidence="1 2" key="1">
    <citation type="submission" date="2024-06" db="EMBL/GenBank/DDBJ databases">
        <title>The Natural Products Discovery Center: Release of the First 8490 Sequenced Strains for Exploring Actinobacteria Biosynthetic Diversity.</title>
        <authorList>
            <person name="Kalkreuter E."/>
            <person name="Kautsar S.A."/>
            <person name="Yang D."/>
            <person name="Bader C.D."/>
            <person name="Teijaro C.N."/>
            <person name="Fluegel L."/>
            <person name="Davis C.M."/>
            <person name="Simpson J.R."/>
            <person name="Lauterbach L."/>
            <person name="Steele A.D."/>
            <person name="Gui C."/>
            <person name="Meng S."/>
            <person name="Li G."/>
            <person name="Viehrig K."/>
            <person name="Ye F."/>
            <person name="Su P."/>
            <person name="Kiefer A.F."/>
            <person name="Nichols A."/>
            <person name="Cepeda A.J."/>
            <person name="Yan W."/>
            <person name="Fan B."/>
            <person name="Jiang Y."/>
            <person name="Adhikari A."/>
            <person name="Zheng C.-J."/>
            <person name="Schuster L."/>
            <person name="Cowan T.M."/>
            <person name="Smanski M.J."/>
            <person name="Chevrette M.G."/>
            <person name="De Carvalho L.P.S."/>
            <person name="Shen B."/>
        </authorList>
    </citation>
    <scope>NUCLEOTIDE SEQUENCE [LARGE SCALE GENOMIC DNA]</scope>
    <source>
        <strain evidence="1 2">NPDC049574</strain>
    </source>
</reference>
<dbReference type="EMBL" id="JBFARM010000002">
    <property type="protein sequence ID" value="MEV4285505.1"/>
    <property type="molecule type" value="Genomic_DNA"/>
</dbReference>